<evidence type="ECO:0000313" key="1">
    <source>
        <dbReference type="EMBL" id="KAF2084445.1"/>
    </source>
</evidence>
<dbReference type="AlphaFoldDB" id="A0A9P4HMP1"/>
<keyword evidence="2" id="KW-1185">Reference proteome</keyword>
<feature type="non-terminal residue" evidence="1">
    <location>
        <position position="1"/>
    </location>
</feature>
<evidence type="ECO:0000313" key="2">
    <source>
        <dbReference type="Proteomes" id="UP000799776"/>
    </source>
</evidence>
<comment type="caution">
    <text evidence="1">The sequence shown here is derived from an EMBL/GenBank/DDBJ whole genome shotgun (WGS) entry which is preliminary data.</text>
</comment>
<dbReference type="GO" id="GO:0000339">
    <property type="term" value="F:RNA cap binding"/>
    <property type="evidence" value="ECO:0007669"/>
    <property type="project" value="InterPro"/>
</dbReference>
<accession>A0A9P4HMP1</accession>
<dbReference type="EMBL" id="ML978741">
    <property type="protein sequence ID" value="KAF2084445.1"/>
    <property type="molecule type" value="Genomic_DNA"/>
</dbReference>
<proteinExistence type="predicted"/>
<organism evidence="1 2">
    <name type="scientific">Saccharata proteae CBS 121410</name>
    <dbReference type="NCBI Taxonomy" id="1314787"/>
    <lineage>
        <taxon>Eukaryota</taxon>
        <taxon>Fungi</taxon>
        <taxon>Dikarya</taxon>
        <taxon>Ascomycota</taxon>
        <taxon>Pezizomycotina</taxon>
        <taxon>Dothideomycetes</taxon>
        <taxon>Dothideomycetes incertae sedis</taxon>
        <taxon>Botryosphaeriales</taxon>
        <taxon>Saccharataceae</taxon>
        <taxon>Saccharata</taxon>
    </lineage>
</organism>
<dbReference type="Proteomes" id="UP000799776">
    <property type="component" value="Unassembled WGS sequence"/>
</dbReference>
<name>A0A9P4HMP1_9PEZI</name>
<dbReference type="GO" id="GO:0048255">
    <property type="term" value="P:mRNA stabilization"/>
    <property type="evidence" value="ECO:0007669"/>
    <property type="project" value="InterPro"/>
</dbReference>
<dbReference type="SMART" id="SM00684">
    <property type="entry name" value="DM15"/>
    <property type="match status" value="2"/>
</dbReference>
<reference evidence="1" key="1">
    <citation type="journal article" date="2020" name="Stud. Mycol.">
        <title>101 Dothideomycetes genomes: a test case for predicting lifestyles and emergence of pathogens.</title>
        <authorList>
            <person name="Haridas S."/>
            <person name="Albert R."/>
            <person name="Binder M."/>
            <person name="Bloem J."/>
            <person name="Labutti K."/>
            <person name="Salamov A."/>
            <person name="Andreopoulos B."/>
            <person name="Baker S."/>
            <person name="Barry K."/>
            <person name="Bills G."/>
            <person name="Bluhm B."/>
            <person name="Cannon C."/>
            <person name="Castanera R."/>
            <person name="Culley D."/>
            <person name="Daum C."/>
            <person name="Ezra D."/>
            <person name="Gonzalez J."/>
            <person name="Henrissat B."/>
            <person name="Kuo A."/>
            <person name="Liang C."/>
            <person name="Lipzen A."/>
            <person name="Lutzoni F."/>
            <person name="Magnuson J."/>
            <person name="Mondo S."/>
            <person name="Nolan M."/>
            <person name="Ohm R."/>
            <person name="Pangilinan J."/>
            <person name="Park H.-J."/>
            <person name="Ramirez L."/>
            <person name="Alfaro M."/>
            <person name="Sun H."/>
            <person name="Tritt A."/>
            <person name="Yoshinaga Y."/>
            <person name="Zwiers L.-H."/>
            <person name="Turgeon B."/>
            <person name="Goodwin S."/>
            <person name="Spatafora J."/>
            <person name="Crous P."/>
            <person name="Grigoriev I."/>
        </authorList>
    </citation>
    <scope>NUCLEOTIDE SEQUENCE</scope>
    <source>
        <strain evidence="1">CBS 121410</strain>
    </source>
</reference>
<sequence>FWIKDRESPVESESLPADANVVLYTELRNTALKQRASASQGSCPYDLDVLYQFWSHFLIRNFNTSMYNEFRQLAHDDSSQRSSSVGMSNLLKYYSEALSSQSDIRERIARHYVELVAAESADNGRPAFKQLRAAWRNGALNVKNRKKINMFIDASLRTSLEQ</sequence>
<dbReference type="OrthoDB" id="340227at2759"/>
<dbReference type="InterPro" id="IPR006607">
    <property type="entry name" value="DM15"/>
</dbReference>
<protein>
    <submittedName>
        <fullName evidence="1">Uncharacterized protein</fullName>
    </submittedName>
</protein>
<dbReference type="Pfam" id="PF21071">
    <property type="entry name" value="LARP1_HEAT"/>
    <property type="match status" value="1"/>
</dbReference>
<gene>
    <name evidence="1" type="ORF">K490DRAFT_49114</name>
</gene>